<sequence>MSLRFITPNMHGVLDYIVGTTLIVAPGLLGLGVSSPLAFWLSVLTGLAVIAMSLITDYRFSVAQIIPFWLHLTVDAVAAVVFLVAPFAFGFAGLDFVYYLVNAAAVLVVVAFGLTEQPESDAAAA</sequence>
<dbReference type="Pfam" id="PF03779">
    <property type="entry name" value="SPW"/>
    <property type="match status" value="1"/>
</dbReference>
<feature type="transmembrane region" description="Helical" evidence="1">
    <location>
        <begin position="96"/>
        <end position="115"/>
    </location>
</feature>
<gene>
    <name evidence="3" type="ORF">SAMN04488001_0354</name>
</gene>
<keyword evidence="1" id="KW-1133">Transmembrane helix</keyword>
<name>A0A1H2R2G2_9RHOB</name>
<feature type="transmembrane region" description="Helical" evidence="1">
    <location>
        <begin position="68"/>
        <end position="90"/>
    </location>
</feature>
<keyword evidence="1" id="KW-0472">Membrane</keyword>
<organism evidence="3 4">
    <name type="scientific">Litoreibacter albidus</name>
    <dbReference type="NCBI Taxonomy" id="670155"/>
    <lineage>
        <taxon>Bacteria</taxon>
        <taxon>Pseudomonadati</taxon>
        <taxon>Pseudomonadota</taxon>
        <taxon>Alphaproteobacteria</taxon>
        <taxon>Rhodobacterales</taxon>
        <taxon>Roseobacteraceae</taxon>
        <taxon>Litoreibacter</taxon>
    </lineage>
</organism>
<accession>A0A1H2R2G2</accession>
<dbReference type="EMBL" id="FNOI01000001">
    <property type="protein sequence ID" value="SDW13320.1"/>
    <property type="molecule type" value="Genomic_DNA"/>
</dbReference>
<feature type="transmembrane region" description="Helical" evidence="1">
    <location>
        <begin position="37"/>
        <end position="56"/>
    </location>
</feature>
<dbReference type="STRING" id="670155.SAMN04488001_0354"/>
<dbReference type="Proteomes" id="UP000199441">
    <property type="component" value="Unassembled WGS sequence"/>
</dbReference>
<reference evidence="4" key="1">
    <citation type="submission" date="2016-10" db="EMBL/GenBank/DDBJ databases">
        <authorList>
            <person name="Varghese N."/>
            <person name="Submissions S."/>
        </authorList>
    </citation>
    <scope>NUCLEOTIDE SEQUENCE [LARGE SCALE GENOMIC DNA]</scope>
    <source>
        <strain evidence="4">DSM 26922</strain>
    </source>
</reference>
<evidence type="ECO:0000259" key="2">
    <source>
        <dbReference type="Pfam" id="PF03779"/>
    </source>
</evidence>
<feature type="transmembrane region" description="Helical" evidence="1">
    <location>
        <begin position="12"/>
        <end position="31"/>
    </location>
</feature>
<dbReference type="AlphaFoldDB" id="A0A1H2R2G2"/>
<evidence type="ECO:0000313" key="3">
    <source>
        <dbReference type="EMBL" id="SDW13320.1"/>
    </source>
</evidence>
<feature type="domain" description="SPW repeat-containing integral membrane" evidence="2">
    <location>
        <begin position="11"/>
        <end position="112"/>
    </location>
</feature>
<keyword evidence="1" id="KW-0812">Transmembrane</keyword>
<dbReference type="InterPro" id="IPR005530">
    <property type="entry name" value="SPW"/>
</dbReference>
<dbReference type="OrthoDB" id="129082at2"/>
<dbReference type="RefSeq" id="WP_089943490.1">
    <property type="nucleotide sequence ID" value="NZ_FNOI01000001.1"/>
</dbReference>
<evidence type="ECO:0000256" key="1">
    <source>
        <dbReference type="SAM" id="Phobius"/>
    </source>
</evidence>
<protein>
    <recommendedName>
        <fullName evidence="2">SPW repeat-containing integral membrane domain-containing protein</fullName>
    </recommendedName>
</protein>
<evidence type="ECO:0000313" key="4">
    <source>
        <dbReference type="Proteomes" id="UP000199441"/>
    </source>
</evidence>
<keyword evidence="4" id="KW-1185">Reference proteome</keyword>
<proteinExistence type="predicted"/>